<dbReference type="Proteomes" id="UP001146793">
    <property type="component" value="Unassembled WGS sequence"/>
</dbReference>
<feature type="compositionally biased region" description="Polar residues" evidence="1">
    <location>
        <begin position="105"/>
        <end position="116"/>
    </location>
</feature>
<evidence type="ECO:0000256" key="1">
    <source>
        <dbReference type="SAM" id="MobiDB-lite"/>
    </source>
</evidence>
<feature type="compositionally biased region" description="Basic residues" evidence="1">
    <location>
        <begin position="146"/>
        <end position="163"/>
    </location>
</feature>
<name>A0AAV8A9Y0_9EUKA</name>
<dbReference type="EMBL" id="JANTQA010000012">
    <property type="protein sequence ID" value="KAJ3450942.1"/>
    <property type="molecule type" value="Genomic_DNA"/>
</dbReference>
<feature type="compositionally biased region" description="Basic and acidic residues" evidence="1">
    <location>
        <begin position="298"/>
        <end position="311"/>
    </location>
</feature>
<feature type="region of interest" description="Disordered" evidence="1">
    <location>
        <begin position="70"/>
        <end position="164"/>
    </location>
</feature>
<feature type="region of interest" description="Disordered" evidence="1">
    <location>
        <begin position="512"/>
        <end position="556"/>
    </location>
</feature>
<sequence length="692" mass="82600">MVTFQRVFQLETGAILDLNMNLCLDIQNDQQKITDNDNFKFITIKPNKGAFELSFSMNKLLKKPISYPSHRINHKNTISPKKKIDDNDDENDDDDDDDYDDKIQNNHNNQLKNVPLNNKDIEKVKNINQNVEKKKESGKVKENQKINKKKKETKISPSKKKNQKNNLMSLNKNLIQKQFEIDLKRQEENVKKIHNFETFSKYFFNELQIFQNSFLDMSDKNLKQSNINQKHNIKNKFHVREISIKNEILAKSNRIISNIKKKIGKILEKIIERELLLIFQKIKKKKINDNASNNTNENKNDNKNKNKDNVNEKQSNNLENKTIDDLFDESNNYNNHQFEKYFINYFANQGHFENLIKKIMGLINCDLKKIFEKSYHIRLKKTAVYSINKYYSQMDYDLNYYFKRLNMLNQKSIHQIKSRNSKKNQETNKQNNNNKFMIQNWNKIDKNVQNNINNIFINLKEKIKEEINSKIEEMNLKIENELIEINKKRKEYNKLQNMKKIKKKKNLILEKEEEEEKFQDDDEDDGDYDDDDDYDYDQNKNQKKNFNSENNPNSNLEQQVSKLYKEGEIEEALRLTMKGNDQKLLLGICSRLKPSTITKILSIEILICLLFKLSENIQLEIPIKIAWLIEIIQQLLSNNINPNYYNYISNHLQKLMKDIILIKQNFKFNSQNVKSNFHKLLYLIQQFLNINI</sequence>
<organism evidence="2 3">
    <name type="scientific">Anaeramoeba flamelloides</name>
    <dbReference type="NCBI Taxonomy" id="1746091"/>
    <lineage>
        <taxon>Eukaryota</taxon>
        <taxon>Metamonada</taxon>
        <taxon>Anaeramoebidae</taxon>
        <taxon>Anaeramoeba</taxon>
    </lineage>
</organism>
<comment type="caution">
    <text evidence="2">The sequence shown here is derived from an EMBL/GenBank/DDBJ whole genome shotgun (WGS) entry which is preliminary data.</text>
</comment>
<evidence type="ECO:0000313" key="2">
    <source>
        <dbReference type="EMBL" id="KAJ3450942.1"/>
    </source>
</evidence>
<feature type="compositionally biased region" description="Low complexity" evidence="1">
    <location>
        <begin position="544"/>
        <end position="556"/>
    </location>
</feature>
<proteinExistence type="predicted"/>
<feature type="region of interest" description="Disordered" evidence="1">
    <location>
        <begin position="289"/>
        <end position="315"/>
    </location>
</feature>
<dbReference type="AlphaFoldDB" id="A0AAV8A9Y0"/>
<evidence type="ECO:0000313" key="3">
    <source>
        <dbReference type="Proteomes" id="UP001146793"/>
    </source>
</evidence>
<feature type="compositionally biased region" description="Basic and acidic residues" evidence="1">
    <location>
        <begin position="119"/>
        <end position="145"/>
    </location>
</feature>
<gene>
    <name evidence="2" type="ORF">M0812_07137</name>
</gene>
<feature type="compositionally biased region" description="Acidic residues" evidence="1">
    <location>
        <begin position="86"/>
        <end position="100"/>
    </location>
</feature>
<protein>
    <submittedName>
        <fullName evidence="2">Uncharacterized protein</fullName>
    </submittedName>
</protein>
<reference evidence="2" key="1">
    <citation type="submission" date="2022-08" db="EMBL/GenBank/DDBJ databases">
        <title>Novel sulphate-reducing endosymbionts in the free-living metamonad Anaeramoeba.</title>
        <authorList>
            <person name="Jerlstrom-Hultqvist J."/>
            <person name="Cepicka I."/>
            <person name="Gallot-Lavallee L."/>
            <person name="Salas-Leiva D."/>
            <person name="Curtis B.A."/>
            <person name="Zahonova K."/>
            <person name="Pipaliya S."/>
            <person name="Dacks J."/>
            <person name="Roger A.J."/>
        </authorList>
    </citation>
    <scope>NUCLEOTIDE SEQUENCE</scope>
    <source>
        <strain evidence="2">Busselton2</strain>
    </source>
</reference>
<accession>A0AAV8A9Y0</accession>
<feature type="compositionally biased region" description="Acidic residues" evidence="1">
    <location>
        <begin position="512"/>
        <end position="536"/>
    </location>
</feature>